<dbReference type="InterPro" id="IPR018604">
    <property type="entry name" value="YycI-like"/>
</dbReference>
<dbReference type="Gene3D" id="2.40.128.690">
    <property type="entry name" value="YycH protein, domain 3-like"/>
    <property type="match status" value="1"/>
</dbReference>
<organism evidence="2 3">
    <name type="scientific">Alicyclobacillus mengziensis</name>
    <dbReference type="NCBI Taxonomy" id="2931921"/>
    <lineage>
        <taxon>Bacteria</taxon>
        <taxon>Bacillati</taxon>
        <taxon>Bacillota</taxon>
        <taxon>Bacilli</taxon>
        <taxon>Bacillales</taxon>
        <taxon>Alicyclobacillaceae</taxon>
        <taxon>Alicyclobacillus</taxon>
    </lineage>
</organism>
<name>A0A9X7VZR9_9BACL</name>
<evidence type="ECO:0000259" key="1">
    <source>
        <dbReference type="Pfam" id="PF09648"/>
    </source>
</evidence>
<evidence type="ECO:0000313" key="2">
    <source>
        <dbReference type="EMBL" id="QSO47699.1"/>
    </source>
</evidence>
<feature type="domain" description="Regulatory protein YycH-like" evidence="1">
    <location>
        <begin position="123"/>
        <end position="280"/>
    </location>
</feature>
<reference evidence="2 3" key="1">
    <citation type="submission" date="2021-02" db="EMBL/GenBank/DDBJ databases">
        <title>Alicyclobacillus curvatus sp. nov. and Alicyclobacillus mengziensis sp. nov., two acidophilic bacteria isolated from acid mine drainage.</title>
        <authorList>
            <person name="Huang Y."/>
        </authorList>
    </citation>
    <scope>NUCLEOTIDE SEQUENCE [LARGE SCALE GENOMIC DNA]</scope>
    <source>
        <strain evidence="2 3">S30H14</strain>
    </source>
</reference>
<dbReference type="Pfam" id="PF09648">
    <property type="entry name" value="YycI"/>
    <property type="match status" value="1"/>
</dbReference>
<dbReference type="AlphaFoldDB" id="A0A9X7VZR9"/>
<evidence type="ECO:0000313" key="3">
    <source>
        <dbReference type="Proteomes" id="UP000663505"/>
    </source>
</evidence>
<sequence>MKWESAKTWLIMAFLFLDCILGWQVYSQRQAQVAYVESYSDLLANTKTLLSEHGLSLEAPVPQTHDKMAVLKGTFAEPSLLKLAGAAFPGIQQVHVDATAAEARVPQGTIQVTDMGTWQVIYTTPVITNLKHSSDVLKAVWQGSQYVADNVSYTQSSDKPGVKQYNFIEKYQSYPIFDATVAAQVGQAKLWSFQQTAVVNLQTVGDAKPTISALDALDSLANSMDQMMGSHGGSITSVEMGYAHKVAGDSPPNTSASSANYWFPVWRIVTPNTIYFVNAYTGEVNVPLQ</sequence>
<dbReference type="KEGG" id="afx:JZ786_01180"/>
<dbReference type="RefSeq" id="WP_206657043.1">
    <property type="nucleotide sequence ID" value="NZ_CP071182.1"/>
</dbReference>
<accession>A0A9X7VZR9</accession>
<gene>
    <name evidence="2" type="ORF">JZ786_01180</name>
</gene>
<keyword evidence="3" id="KW-1185">Reference proteome</keyword>
<dbReference type="GO" id="GO:0016020">
    <property type="term" value="C:membrane"/>
    <property type="evidence" value="ECO:0007669"/>
    <property type="project" value="InterPro"/>
</dbReference>
<proteinExistence type="predicted"/>
<dbReference type="EMBL" id="CP071182">
    <property type="protein sequence ID" value="QSO47699.1"/>
    <property type="molecule type" value="Genomic_DNA"/>
</dbReference>
<protein>
    <submittedName>
        <fullName evidence="2">Two-component system regulatory protein YycI</fullName>
    </submittedName>
</protein>
<dbReference type="Proteomes" id="UP000663505">
    <property type="component" value="Chromosome"/>
</dbReference>